<evidence type="ECO:0000256" key="5">
    <source>
        <dbReference type="ARBA" id="ARBA00023098"/>
    </source>
</evidence>
<evidence type="ECO:0000256" key="2">
    <source>
        <dbReference type="ARBA" id="ARBA00022603"/>
    </source>
</evidence>
<dbReference type="GO" id="GO:0032259">
    <property type="term" value="P:methylation"/>
    <property type="evidence" value="ECO:0007669"/>
    <property type="project" value="UniProtKB-KW"/>
</dbReference>
<keyword evidence="4" id="KW-0949">S-adenosyl-L-methionine</keyword>
<dbReference type="Pfam" id="PF02353">
    <property type="entry name" value="CMAS"/>
    <property type="match status" value="1"/>
</dbReference>
<comment type="similarity">
    <text evidence="1">Belongs to the CFA/CMAS family.</text>
</comment>
<keyword evidence="2" id="KW-0489">Methyltransferase</keyword>
<dbReference type="InterPro" id="IPR029063">
    <property type="entry name" value="SAM-dependent_MTases_sf"/>
</dbReference>
<dbReference type="Proteomes" id="UP000637002">
    <property type="component" value="Unassembled WGS sequence"/>
</dbReference>
<dbReference type="CDD" id="cd02440">
    <property type="entry name" value="AdoMet_MTases"/>
    <property type="match status" value="1"/>
</dbReference>
<dbReference type="EMBL" id="BMGG01000001">
    <property type="protein sequence ID" value="GGC46823.1"/>
    <property type="molecule type" value="Genomic_DNA"/>
</dbReference>
<name>A0A916TX21_9HYPH</name>
<dbReference type="RefSeq" id="WP_188607306.1">
    <property type="nucleotide sequence ID" value="NZ_BMGG01000001.1"/>
</dbReference>
<evidence type="ECO:0000256" key="4">
    <source>
        <dbReference type="ARBA" id="ARBA00022691"/>
    </source>
</evidence>
<evidence type="ECO:0000313" key="6">
    <source>
        <dbReference type="EMBL" id="GGC46823.1"/>
    </source>
</evidence>
<keyword evidence="3" id="KW-0808">Transferase</keyword>
<dbReference type="AlphaFoldDB" id="A0A916TX21"/>
<accession>A0A916TX21</accession>
<gene>
    <name evidence="6" type="ORF">GCM10010994_02460</name>
</gene>
<dbReference type="PIRSF" id="PIRSF003085">
    <property type="entry name" value="CMAS"/>
    <property type="match status" value="1"/>
</dbReference>
<proteinExistence type="inferred from homology"/>
<evidence type="ECO:0000313" key="7">
    <source>
        <dbReference type="Proteomes" id="UP000637002"/>
    </source>
</evidence>
<dbReference type="Gene3D" id="3.40.50.150">
    <property type="entry name" value="Vaccinia Virus protein VP39"/>
    <property type="match status" value="1"/>
</dbReference>
<reference evidence="6" key="1">
    <citation type="journal article" date="2014" name="Int. J. Syst. Evol. Microbiol.">
        <title>Complete genome sequence of Corynebacterium casei LMG S-19264T (=DSM 44701T), isolated from a smear-ripened cheese.</title>
        <authorList>
            <consortium name="US DOE Joint Genome Institute (JGI-PGF)"/>
            <person name="Walter F."/>
            <person name="Albersmeier A."/>
            <person name="Kalinowski J."/>
            <person name="Ruckert C."/>
        </authorList>
    </citation>
    <scope>NUCLEOTIDE SEQUENCE</scope>
    <source>
        <strain evidence="6">CGMCC 1.12919</strain>
    </source>
</reference>
<reference evidence="6" key="2">
    <citation type="submission" date="2020-09" db="EMBL/GenBank/DDBJ databases">
        <authorList>
            <person name="Sun Q."/>
            <person name="Zhou Y."/>
        </authorList>
    </citation>
    <scope>NUCLEOTIDE SEQUENCE</scope>
    <source>
        <strain evidence="6">CGMCC 1.12919</strain>
    </source>
</reference>
<organism evidence="6 7">
    <name type="scientific">Chelatococcus reniformis</name>
    <dbReference type="NCBI Taxonomy" id="1494448"/>
    <lineage>
        <taxon>Bacteria</taxon>
        <taxon>Pseudomonadati</taxon>
        <taxon>Pseudomonadota</taxon>
        <taxon>Alphaproteobacteria</taxon>
        <taxon>Hyphomicrobiales</taxon>
        <taxon>Chelatococcaceae</taxon>
        <taxon>Chelatococcus</taxon>
    </lineage>
</organism>
<keyword evidence="5" id="KW-0443">Lipid metabolism</keyword>
<dbReference type="PANTHER" id="PTHR43667">
    <property type="entry name" value="CYCLOPROPANE-FATTY-ACYL-PHOSPHOLIPID SYNTHASE"/>
    <property type="match status" value="1"/>
</dbReference>
<dbReference type="InterPro" id="IPR050723">
    <property type="entry name" value="CFA/CMAS"/>
</dbReference>
<evidence type="ECO:0000256" key="1">
    <source>
        <dbReference type="ARBA" id="ARBA00010815"/>
    </source>
</evidence>
<protein>
    <submittedName>
        <fullName evidence="6">Cyclopropane-fatty-acyl-phospholipid synthase</fullName>
    </submittedName>
</protein>
<sequence>MKALDLLLKPLIQQGTLKVLDASGGTSTYGDGTGAAVTIRINDRRAPFKLLLDPEVAAGEIYMSGGLDMVESDIYGLVELVARNAWTLKHSGPFDRLNTWRRMVARRLDQYNPVGTAQRNVAHHYDLSDALFDNFLDIDRQYSCAYFMHPSDSLELAQAQKKRHLAAKLLLRPGQKLLDIGSGWGGLGLYLARAAGVDVTGITLSEEQLAVAQQRAATARLDERVHFKLCDYRNETGRYDRIVSVGMLEHVGVNHLDGFFRKVATSLTDDGVALIHAIGRSDGPGSTNKWIQRYIFPGGYCPALSEVLPAIERSGLIVTDIEILRLHYAETLKAWRERFTRNREAVKALYDERFCRMWEFYLAASEAAFRHGGMMIFQIQVARSLETVPLTRDYIYEAERTLPLETQAEGMNGVRKGVAAA</sequence>
<dbReference type="GO" id="GO:0008610">
    <property type="term" value="P:lipid biosynthetic process"/>
    <property type="evidence" value="ECO:0007669"/>
    <property type="project" value="InterPro"/>
</dbReference>
<comment type="caution">
    <text evidence="6">The sequence shown here is derived from an EMBL/GenBank/DDBJ whole genome shotgun (WGS) entry which is preliminary data.</text>
</comment>
<dbReference type="PANTHER" id="PTHR43667:SF1">
    <property type="entry name" value="CYCLOPROPANE-FATTY-ACYL-PHOSPHOLIPID SYNTHASE"/>
    <property type="match status" value="1"/>
</dbReference>
<evidence type="ECO:0000256" key="3">
    <source>
        <dbReference type="ARBA" id="ARBA00022679"/>
    </source>
</evidence>
<keyword evidence="7" id="KW-1185">Reference proteome</keyword>
<dbReference type="GO" id="GO:0008168">
    <property type="term" value="F:methyltransferase activity"/>
    <property type="evidence" value="ECO:0007669"/>
    <property type="project" value="UniProtKB-KW"/>
</dbReference>
<dbReference type="InterPro" id="IPR003333">
    <property type="entry name" value="CMAS"/>
</dbReference>
<dbReference type="SUPFAM" id="SSF53335">
    <property type="entry name" value="S-adenosyl-L-methionine-dependent methyltransferases"/>
    <property type="match status" value="1"/>
</dbReference>